<comment type="caution">
    <text evidence="8">The sequence shown here is derived from an EMBL/GenBank/DDBJ whole genome shotgun (WGS) entry which is preliminary data.</text>
</comment>
<dbReference type="Gene3D" id="3.40.50.150">
    <property type="entry name" value="Vaccinia Virus protein VP39"/>
    <property type="match status" value="1"/>
</dbReference>
<evidence type="ECO:0000256" key="5">
    <source>
        <dbReference type="ARBA" id="ARBA00023014"/>
    </source>
</evidence>
<keyword evidence="2 6" id="KW-0489">Methyltransferase</keyword>
<dbReference type="OrthoDB" id="9804590at2"/>
<keyword evidence="1" id="KW-0479">Metal-binding</keyword>
<dbReference type="Pfam" id="PF05958">
    <property type="entry name" value="tRNA_U5-meth_tr"/>
    <property type="match status" value="1"/>
</dbReference>
<feature type="active site" evidence="7">
    <location>
        <position position="400"/>
    </location>
</feature>
<dbReference type="PANTHER" id="PTHR11061:SF49">
    <property type="entry name" value="23S RRNA (URACIL(1939)-C(5))-METHYLTRANSFERASE RLMD"/>
    <property type="match status" value="1"/>
</dbReference>
<comment type="similarity">
    <text evidence="6">Belongs to the class I-like SAM-binding methyltransferase superfamily. RNA M5U methyltransferase family.</text>
</comment>
<dbReference type="RefSeq" id="WP_126841660.1">
    <property type="nucleotide sequence ID" value="NZ_PIQH01000004.1"/>
</dbReference>
<feature type="active site" description="Nucleophile" evidence="6">
    <location>
        <position position="400"/>
    </location>
</feature>
<dbReference type="InterPro" id="IPR030390">
    <property type="entry name" value="MeTrfase_TrmA_AS"/>
</dbReference>
<dbReference type="GO" id="GO:0070041">
    <property type="term" value="F:rRNA (uridine-C5-)-methyltransferase activity"/>
    <property type="evidence" value="ECO:0007669"/>
    <property type="project" value="TreeGrafter"/>
</dbReference>
<keyword evidence="1" id="KW-0408">Iron</keyword>
<dbReference type="Gene3D" id="2.40.50.1070">
    <property type="match status" value="1"/>
</dbReference>
<proteinExistence type="inferred from homology"/>
<keyword evidence="9" id="KW-1185">Reference proteome</keyword>
<organism evidence="8 9">
    <name type="scientific">Idiomarina tyrosinivorans</name>
    <dbReference type="NCBI Taxonomy" id="1445662"/>
    <lineage>
        <taxon>Bacteria</taxon>
        <taxon>Pseudomonadati</taxon>
        <taxon>Pseudomonadota</taxon>
        <taxon>Gammaproteobacteria</taxon>
        <taxon>Alteromonadales</taxon>
        <taxon>Idiomarinaceae</taxon>
        <taxon>Idiomarina</taxon>
    </lineage>
</organism>
<dbReference type="InterPro" id="IPR029063">
    <property type="entry name" value="SAM-dependent_MTases_sf"/>
</dbReference>
<evidence type="ECO:0000256" key="4">
    <source>
        <dbReference type="ARBA" id="ARBA00022691"/>
    </source>
</evidence>
<dbReference type="SUPFAM" id="SSF53335">
    <property type="entry name" value="S-adenosyl-L-methionine-dependent methyltransferases"/>
    <property type="match status" value="1"/>
</dbReference>
<feature type="binding site" evidence="6">
    <location>
        <position position="302"/>
    </location>
    <ligand>
        <name>S-adenosyl-L-methionine</name>
        <dbReference type="ChEBI" id="CHEBI:59789"/>
    </ligand>
</feature>
<keyword evidence="4 6" id="KW-0949">S-adenosyl-L-methionine</keyword>
<keyword evidence="3 6" id="KW-0808">Transferase</keyword>
<dbReference type="InterPro" id="IPR030391">
    <property type="entry name" value="MeTrfase_TrmA_CS"/>
</dbReference>
<dbReference type="NCBIfam" id="TIGR00479">
    <property type="entry name" value="rumA"/>
    <property type="match status" value="1"/>
</dbReference>
<evidence type="ECO:0000256" key="7">
    <source>
        <dbReference type="PROSITE-ProRule" id="PRU10015"/>
    </source>
</evidence>
<evidence type="ECO:0000256" key="3">
    <source>
        <dbReference type="ARBA" id="ARBA00022679"/>
    </source>
</evidence>
<dbReference type="GO" id="GO:0051539">
    <property type="term" value="F:4 iron, 4 sulfur cluster binding"/>
    <property type="evidence" value="ECO:0007669"/>
    <property type="project" value="UniProtKB-KW"/>
</dbReference>
<dbReference type="GO" id="GO:0070475">
    <property type="term" value="P:rRNA base methylation"/>
    <property type="evidence" value="ECO:0007669"/>
    <property type="project" value="TreeGrafter"/>
</dbReference>
<evidence type="ECO:0000256" key="1">
    <source>
        <dbReference type="ARBA" id="ARBA00022485"/>
    </source>
</evidence>
<accession>A0A432ZRR6</accession>
<sequence length="444" mass="49828">MAQFFKPSRRAKPQPQQRHQMAQVIALDHQARGIVRTPEVRFIEGVLPGERIRFAPQGKYDGILIERLCSAEQRQTPPCQYYQTCGGCDFQHASMSLQRRHKQQVVSELFNKFAQLQQLPWQTMVAAQESGYRRRVRLATHWHAKRQQLTIGLRQRHSKKIVSIDQCWVCEPAINDHLPKLAALIENVGLGRQLGHVDILAVQPYPLILLRIDGVVSDSQRQDLTQWQTQHSVQIALDDGQAQPQLLVETQQKPYVRSIDGDPLYLTPGDFFQVNAMVNQQLVERALAWLAPNSNDTVMDLYAGIGNFSLPLARRCHQLVAVEGITRMTAQLSRNASAAGLSNIDAKTLDLLQPQALQQLSFAVDAVLLDPARAGAKVVAEKLAGLPKGQRPQRIVYVSCAADTLARDVAALTQGNYRISRCAVVDMFPQTHHIETIMLLEESE</sequence>
<dbReference type="PROSITE" id="PS01230">
    <property type="entry name" value="TRMA_1"/>
    <property type="match status" value="1"/>
</dbReference>
<evidence type="ECO:0000256" key="6">
    <source>
        <dbReference type="PROSITE-ProRule" id="PRU01024"/>
    </source>
</evidence>
<evidence type="ECO:0000256" key="2">
    <source>
        <dbReference type="ARBA" id="ARBA00022603"/>
    </source>
</evidence>
<gene>
    <name evidence="8" type="ORF">CWI84_05950</name>
</gene>
<reference evidence="8 9" key="1">
    <citation type="journal article" date="2011" name="Front. Microbiol.">
        <title>Genomic signatures of strain selection and enhancement in Bacillus atrophaeus var. globigii, a historical biowarfare simulant.</title>
        <authorList>
            <person name="Gibbons H.S."/>
            <person name="Broomall S.M."/>
            <person name="McNew L.A."/>
            <person name="Daligault H."/>
            <person name="Chapman C."/>
            <person name="Bruce D."/>
            <person name="Karavis M."/>
            <person name="Krepps M."/>
            <person name="McGregor P.A."/>
            <person name="Hong C."/>
            <person name="Park K.H."/>
            <person name="Akmal A."/>
            <person name="Feldman A."/>
            <person name="Lin J.S."/>
            <person name="Chang W.E."/>
            <person name="Higgs B.W."/>
            <person name="Demirev P."/>
            <person name="Lindquist J."/>
            <person name="Liem A."/>
            <person name="Fochler E."/>
            <person name="Read T.D."/>
            <person name="Tapia R."/>
            <person name="Johnson S."/>
            <person name="Bishop-Lilly K.A."/>
            <person name="Detter C."/>
            <person name="Han C."/>
            <person name="Sozhamannan S."/>
            <person name="Rosenzweig C.N."/>
            <person name="Skowronski E.W."/>
        </authorList>
    </citation>
    <scope>NUCLEOTIDE SEQUENCE [LARGE SCALE GENOMIC DNA]</scope>
    <source>
        <strain evidence="8 9">CC-PW-9</strain>
    </source>
</reference>
<dbReference type="PROSITE" id="PS01231">
    <property type="entry name" value="TRMA_2"/>
    <property type="match status" value="1"/>
</dbReference>
<dbReference type="PANTHER" id="PTHR11061">
    <property type="entry name" value="RNA M5U METHYLTRANSFERASE"/>
    <property type="match status" value="1"/>
</dbReference>
<dbReference type="PROSITE" id="PS51687">
    <property type="entry name" value="SAM_MT_RNA_M5U"/>
    <property type="match status" value="1"/>
</dbReference>
<dbReference type="Proteomes" id="UP000287996">
    <property type="component" value="Unassembled WGS sequence"/>
</dbReference>
<keyword evidence="5" id="KW-0411">Iron-sulfur</keyword>
<dbReference type="Gene3D" id="2.40.50.140">
    <property type="entry name" value="Nucleic acid-binding proteins"/>
    <property type="match status" value="1"/>
</dbReference>
<keyword evidence="1" id="KW-0004">4Fe-4S</keyword>
<protein>
    <submittedName>
        <fullName evidence="8">23S rRNA (Uracil(1939)-C(5))-methyltransferase RlmD</fullName>
    </submittedName>
</protein>
<evidence type="ECO:0000313" key="9">
    <source>
        <dbReference type="Proteomes" id="UP000287996"/>
    </source>
</evidence>
<dbReference type="InterPro" id="IPR012340">
    <property type="entry name" value="NA-bd_OB-fold"/>
</dbReference>
<feature type="binding site" evidence="6">
    <location>
        <position position="323"/>
    </location>
    <ligand>
        <name>S-adenosyl-L-methionine</name>
        <dbReference type="ChEBI" id="CHEBI:59789"/>
    </ligand>
</feature>
<feature type="binding site" evidence="6">
    <location>
        <position position="273"/>
    </location>
    <ligand>
        <name>S-adenosyl-L-methionine</name>
        <dbReference type="ChEBI" id="CHEBI:59789"/>
    </ligand>
</feature>
<feature type="binding site" evidence="6">
    <location>
        <position position="370"/>
    </location>
    <ligand>
        <name>S-adenosyl-L-methionine</name>
        <dbReference type="ChEBI" id="CHEBI:59789"/>
    </ligand>
</feature>
<name>A0A432ZRR6_9GAMM</name>
<dbReference type="EMBL" id="PIQH01000004">
    <property type="protein sequence ID" value="RUO80600.1"/>
    <property type="molecule type" value="Genomic_DNA"/>
</dbReference>
<evidence type="ECO:0000313" key="8">
    <source>
        <dbReference type="EMBL" id="RUO80600.1"/>
    </source>
</evidence>
<dbReference type="InterPro" id="IPR010280">
    <property type="entry name" value="U5_MeTrfase_fam"/>
</dbReference>
<dbReference type="AlphaFoldDB" id="A0A432ZRR6"/>